<gene>
    <name evidence="1" type="ORF">DKK79_13625</name>
</gene>
<organism evidence="1 2">
    <name type="scientific">Gilliamella apicola</name>
    <dbReference type="NCBI Taxonomy" id="1196095"/>
    <lineage>
        <taxon>Bacteria</taxon>
        <taxon>Pseudomonadati</taxon>
        <taxon>Pseudomonadota</taxon>
        <taxon>Gammaproteobacteria</taxon>
        <taxon>Orbales</taxon>
        <taxon>Orbaceae</taxon>
        <taxon>Gilliamella</taxon>
    </lineage>
</organism>
<accession>A0A2V4DQL8</accession>
<evidence type="ECO:0000313" key="2">
    <source>
        <dbReference type="Proteomes" id="UP000247483"/>
    </source>
</evidence>
<name>A0A2V4DQL8_9GAMM</name>
<evidence type="ECO:0000313" key="1">
    <source>
        <dbReference type="EMBL" id="PXZ02508.1"/>
    </source>
</evidence>
<proteinExistence type="predicted"/>
<protein>
    <submittedName>
        <fullName evidence="1">Uncharacterized protein</fullName>
    </submittedName>
</protein>
<dbReference type="InterPro" id="IPR011990">
    <property type="entry name" value="TPR-like_helical_dom_sf"/>
</dbReference>
<sequence length="244" mass="28145">MILMQLVANWRGKLSIALNEHFIKSKTLFNKQHKREKELWMKGALIVLSSLVILMLAGCQTSAREEFDPEAAALARMRLGLGYLAKANESEENVKAAHYNLKLAAQYSPKNPQVMLAMAMFDQHVGEYNEAEMIYQRITLMQPGNGLFHVHYGSFLCGRNRYQEAKEQFNKSLELDRHRWKADAYEQYGYCAIQNGDKKTADLMFKQLFAYDSSRRNNVIKAAELYKNKGDKKIANYLFLISKK</sequence>
<dbReference type="EMBL" id="QGLP01000010">
    <property type="protein sequence ID" value="PXZ02508.1"/>
    <property type="molecule type" value="Genomic_DNA"/>
</dbReference>
<dbReference type="Pfam" id="PF13181">
    <property type="entry name" value="TPR_8"/>
    <property type="match status" value="1"/>
</dbReference>
<dbReference type="Gene3D" id="1.25.40.10">
    <property type="entry name" value="Tetratricopeptide repeat domain"/>
    <property type="match status" value="1"/>
</dbReference>
<dbReference type="AlphaFoldDB" id="A0A2V4DQL8"/>
<dbReference type="SUPFAM" id="SSF48452">
    <property type="entry name" value="TPR-like"/>
    <property type="match status" value="1"/>
</dbReference>
<reference evidence="1 2" key="1">
    <citation type="submission" date="2018-05" db="EMBL/GenBank/DDBJ databases">
        <title>Reference genomes for bee gut microbiota database.</title>
        <authorList>
            <person name="Ellegaard K.M."/>
        </authorList>
    </citation>
    <scope>NUCLEOTIDE SEQUENCE [LARGE SCALE GENOMIC DNA]</scope>
    <source>
        <strain evidence="1 2">ESL0177</strain>
    </source>
</reference>
<comment type="caution">
    <text evidence="1">The sequence shown here is derived from an EMBL/GenBank/DDBJ whole genome shotgun (WGS) entry which is preliminary data.</text>
</comment>
<dbReference type="Proteomes" id="UP000247483">
    <property type="component" value="Unassembled WGS sequence"/>
</dbReference>
<dbReference type="InterPro" id="IPR019734">
    <property type="entry name" value="TPR_rpt"/>
</dbReference>